<protein>
    <submittedName>
        <fullName evidence="2">Uncharacterized protein</fullName>
    </submittedName>
</protein>
<keyword evidence="1" id="KW-0812">Transmembrane</keyword>
<feature type="transmembrane region" description="Helical" evidence="1">
    <location>
        <begin position="465"/>
        <end position="489"/>
    </location>
</feature>
<reference evidence="2 3" key="1">
    <citation type="submission" date="2022-08" db="EMBL/GenBank/DDBJ databases">
        <title>Bacterial and archaeal communities from various locations to study Microbial Dark Matter (Phase II).</title>
        <authorList>
            <person name="Stepanauskas R."/>
        </authorList>
    </citation>
    <scope>NUCLEOTIDE SEQUENCE [LARGE SCALE GENOMIC DNA]</scope>
    <source>
        <strain evidence="2 3">PD1</strain>
    </source>
</reference>
<feature type="transmembrane region" description="Helical" evidence="1">
    <location>
        <begin position="289"/>
        <end position="311"/>
    </location>
</feature>
<accession>A0ABT2ENP4</accession>
<evidence type="ECO:0000256" key="1">
    <source>
        <dbReference type="SAM" id="Phobius"/>
    </source>
</evidence>
<comment type="caution">
    <text evidence="2">The sequence shown here is derived from an EMBL/GenBank/DDBJ whole genome shotgun (WGS) entry which is preliminary data.</text>
</comment>
<dbReference type="SUPFAM" id="SSF53649">
    <property type="entry name" value="Alkaline phosphatase-like"/>
    <property type="match status" value="1"/>
</dbReference>
<dbReference type="InterPro" id="IPR017850">
    <property type="entry name" value="Alkaline_phosphatase_core_sf"/>
</dbReference>
<feature type="transmembrane region" description="Helical" evidence="1">
    <location>
        <begin position="421"/>
        <end position="445"/>
    </location>
</feature>
<evidence type="ECO:0000313" key="2">
    <source>
        <dbReference type="EMBL" id="MCS3919579.1"/>
    </source>
</evidence>
<dbReference type="RefSeq" id="WP_259096139.1">
    <property type="nucleotide sequence ID" value="NZ_CP130454.1"/>
</dbReference>
<gene>
    <name evidence="2" type="ORF">M2350_001992</name>
</gene>
<keyword evidence="1" id="KW-1133">Transmembrane helix</keyword>
<feature type="transmembrane region" description="Helical" evidence="1">
    <location>
        <begin position="564"/>
        <end position="583"/>
    </location>
</feature>
<feature type="transmembrane region" description="Helical" evidence="1">
    <location>
        <begin position="20"/>
        <end position="45"/>
    </location>
</feature>
<name>A0ABT2ENP4_9BACT</name>
<organism evidence="2 3">
    <name type="scientific">Candidatus Fervidibacter sacchari</name>
    <dbReference type="NCBI Taxonomy" id="1448929"/>
    <lineage>
        <taxon>Bacteria</taxon>
        <taxon>Candidatus Fervidibacterota</taxon>
        <taxon>Candidatus Fervidibacter</taxon>
    </lineage>
</organism>
<feature type="transmembrane region" description="Helical" evidence="1">
    <location>
        <begin position="357"/>
        <end position="375"/>
    </location>
</feature>
<keyword evidence="1" id="KW-0472">Membrane</keyword>
<dbReference type="EMBL" id="JANUCP010000003">
    <property type="protein sequence ID" value="MCS3919579.1"/>
    <property type="molecule type" value="Genomic_DNA"/>
</dbReference>
<feature type="transmembrane region" description="Helical" evidence="1">
    <location>
        <begin position="501"/>
        <end position="521"/>
    </location>
</feature>
<dbReference type="Gene3D" id="3.40.720.10">
    <property type="entry name" value="Alkaline Phosphatase, subunit A"/>
    <property type="match status" value="1"/>
</dbReference>
<feature type="transmembrane region" description="Helical" evidence="1">
    <location>
        <begin position="323"/>
        <end position="345"/>
    </location>
</feature>
<proteinExistence type="predicted"/>
<sequence>MSRQNRDGFSSNLLCRLLQWLGKLGLVMGFMFRLGLTIVVSLFLVSTACGSQGLKSLPKAQRIFVVVCEGVELRDLEQMDEPITSLLKESAIGLLSGASAELAGGKGVLVTLGSGKRAKANERAKLGEWLRQRNVSVSLLGNSSLKAILGEVRASPNPNRTPQVTFVSATKSQLPAVAHELLVQLTEEACLWILAPNSTRTDWMNRRLTPILVFGKNVPSGLLTSKTTRRIGLVSSVDFAPTLLAQLSIPIPAEVTGKVMQIDTSVNDRLAYLHWLDERSVKPLQDLPALSFIIATFVVIAVALTALASAFSLLASRQGLSNLAFPAATFLVISGMSIPASLFLVTQLPHQSGVVSAFQLLTTISLLGLLALLLAKRLGATLFPTPLKAAGLICAFSAIVALFGVPLYWATPLGHYPTSGWRYFGITNSGVGIVLAGTIFAWSLLALPKRFVSFWLLTSPLLMGFSLWGANFGGALTLAVGFAAAWELIGNPKPSWGKVTALSSLALVLTLFALVVAESFIPVDQQAHFGALLQRMRGAGCEALTEMVLRKGTLLWEFFVRTPLNFFALSLFVAFQIAVARLAKWSNLFAQLKPAFDAVFVGSSAGLVLNDSGIEVVGMALVSVSGLFFLSLLETLHSSVRGDRSAVRAGP</sequence>
<evidence type="ECO:0000313" key="3">
    <source>
        <dbReference type="Proteomes" id="UP001204798"/>
    </source>
</evidence>
<feature type="transmembrane region" description="Helical" evidence="1">
    <location>
        <begin position="387"/>
        <end position="409"/>
    </location>
</feature>
<keyword evidence="3" id="KW-1185">Reference proteome</keyword>
<dbReference type="Proteomes" id="UP001204798">
    <property type="component" value="Unassembled WGS sequence"/>
</dbReference>
<feature type="transmembrane region" description="Helical" evidence="1">
    <location>
        <begin position="616"/>
        <end position="636"/>
    </location>
</feature>